<dbReference type="InterPro" id="IPR009688">
    <property type="entry name" value="FAM210A/B-like_dom"/>
</dbReference>
<gene>
    <name evidence="9" type="primary">LOC106471451</name>
</gene>
<dbReference type="Proteomes" id="UP000694941">
    <property type="component" value="Unplaced"/>
</dbReference>
<dbReference type="RefSeq" id="XP_013787509.1">
    <property type="nucleotide sequence ID" value="XM_013932055.2"/>
</dbReference>
<keyword evidence="8" id="KW-1185">Reference proteome</keyword>
<evidence type="ECO:0000256" key="6">
    <source>
        <dbReference type="SAM" id="Phobius"/>
    </source>
</evidence>
<keyword evidence="2 6" id="KW-0812">Transmembrane</keyword>
<sequence length="290" mass="33569">MSVICLPMFWNIHKGLCGHYIYRVRPIFKIGVETAKHYEWHLRPYITVRPNIPATRDKTKSVHVGITVQDSRVKFNKEIKKGLSILQKRNETTQKTNLVNLITRSTFGPMKETAFLKLIHVCSYGTRKTKESVAADECISEKPGDEQKIIEDNMKKLSLIQRYKKMLKEYWYVLIPVHCVTSLVWISSFYYAAKCGFDIVPYMEAWNVPESILEPVRDKGLGHLAVASVMYKIVTPARYTVTLAGTTLSIKYLSKKGYLRPMPSSQQIKTMIKTKRDIYRDKHTSKQDQK</sequence>
<comment type="subcellular location">
    <subcellularLocation>
        <location evidence="1">Membrane</location>
        <topology evidence="1">Single-pass membrane protein</topology>
    </subcellularLocation>
</comment>
<dbReference type="PANTHER" id="PTHR21377:SF1">
    <property type="entry name" value="PROTEIN FAM210A"/>
    <property type="match status" value="1"/>
</dbReference>
<dbReference type="PANTHER" id="PTHR21377">
    <property type="entry name" value="PROTEIN FAM210B, MITOCHONDRIAL"/>
    <property type="match status" value="1"/>
</dbReference>
<proteinExistence type="predicted"/>
<keyword evidence="3 6" id="KW-1133">Transmembrane helix</keyword>
<keyword evidence="5 6" id="KW-0472">Membrane</keyword>
<protein>
    <submittedName>
        <fullName evidence="9">Protein FAM210A-like</fullName>
    </submittedName>
</protein>
<evidence type="ECO:0000256" key="1">
    <source>
        <dbReference type="ARBA" id="ARBA00004167"/>
    </source>
</evidence>
<evidence type="ECO:0000256" key="2">
    <source>
        <dbReference type="ARBA" id="ARBA00022692"/>
    </source>
</evidence>
<evidence type="ECO:0000256" key="4">
    <source>
        <dbReference type="ARBA" id="ARBA00023054"/>
    </source>
</evidence>
<accession>A0ABM1BRY8</accession>
<reference evidence="9" key="1">
    <citation type="submission" date="2025-08" db="UniProtKB">
        <authorList>
            <consortium name="RefSeq"/>
        </authorList>
    </citation>
    <scope>IDENTIFICATION</scope>
    <source>
        <tissue evidence="9">Muscle</tissue>
    </source>
</reference>
<dbReference type="Pfam" id="PF06916">
    <property type="entry name" value="FAM210A-B_dom"/>
    <property type="match status" value="1"/>
</dbReference>
<evidence type="ECO:0000256" key="5">
    <source>
        <dbReference type="ARBA" id="ARBA00023136"/>
    </source>
</evidence>
<evidence type="ECO:0000256" key="3">
    <source>
        <dbReference type="ARBA" id="ARBA00022989"/>
    </source>
</evidence>
<evidence type="ECO:0000313" key="9">
    <source>
        <dbReference type="RefSeq" id="XP_013787509.1"/>
    </source>
</evidence>
<dbReference type="GeneID" id="106471451"/>
<feature type="transmembrane region" description="Helical" evidence="6">
    <location>
        <begin position="170"/>
        <end position="193"/>
    </location>
</feature>
<dbReference type="InterPro" id="IPR045866">
    <property type="entry name" value="FAM210A/B-like"/>
</dbReference>
<evidence type="ECO:0000313" key="8">
    <source>
        <dbReference type="Proteomes" id="UP000694941"/>
    </source>
</evidence>
<evidence type="ECO:0000259" key="7">
    <source>
        <dbReference type="Pfam" id="PF06916"/>
    </source>
</evidence>
<organism evidence="8 9">
    <name type="scientific">Limulus polyphemus</name>
    <name type="common">Atlantic horseshoe crab</name>
    <dbReference type="NCBI Taxonomy" id="6850"/>
    <lineage>
        <taxon>Eukaryota</taxon>
        <taxon>Metazoa</taxon>
        <taxon>Ecdysozoa</taxon>
        <taxon>Arthropoda</taxon>
        <taxon>Chelicerata</taxon>
        <taxon>Merostomata</taxon>
        <taxon>Xiphosura</taxon>
        <taxon>Limulidae</taxon>
        <taxon>Limulus</taxon>
    </lineage>
</organism>
<keyword evidence="4" id="KW-0175">Coiled coil</keyword>
<feature type="domain" description="DUF1279" evidence="7">
    <location>
        <begin position="161"/>
        <end position="247"/>
    </location>
</feature>
<name>A0ABM1BRY8_LIMPO</name>